<keyword evidence="3" id="KW-1185">Reference proteome</keyword>
<comment type="caution">
    <text evidence="2">The sequence shown here is derived from an EMBL/GenBank/DDBJ whole genome shotgun (WGS) entry which is preliminary data.</text>
</comment>
<dbReference type="InterPro" id="IPR017850">
    <property type="entry name" value="Alkaline_phosphatase_core_sf"/>
</dbReference>
<proteinExistence type="predicted"/>
<dbReference type="EMBL" id="JBHMCE010000003">
    <property type="protein sequence ID" value="MFB9527314.1"/>
    <property type="molecule type" value="Genomic_DNA"/>
</dbReference>
<gene>
    <name evidence="2" type="ORF">ACFFRN_11880</name>
</gene>
<dbReference type="Pfam" id="PF01663">
    <property type="entry name" value="Phosphodiest"/>
    <property type="match status" value="1"/>
</dbReference>
<dbReference type="PANTHER" id="PTHR10151:SF120">
    <property type="entry name" value="BIS(5'-ADENOSYL)-TRIPHOSPHATASE"/>
    <property type="match status" value="1"/>
</dbReference>
<protein>
    <submittedName>
        <fullName evidence="2">Alkaline phosphatase family protein</fullName>
    </submittedName>
</protein>
<organism evidence="2 3">
    <name type="scientific">Nonomuraea roseola</name>
    <dbReference type="NCBI Taxonomy" id="46179"/>
    <lineage>
        <taxon>Bacteria</taxon>
        <taxon>Bacillati</taxon>
        <taxon>Actinomycetota</taxon>
        <taxon>Actinomycetes</taxon>
        <taxon>Streptosporangiales</taxon>
        <taxon>Streptosporangiaceae</taxon>
        <taxon>Nonomuraea</taxon>
    </lineage>
</organism>
<evidence type="ECO:0000256" key="1">
    <source>
        <dbReference type="SAM" id="MobiDB-lite"/>
    </source>
</evidence>
<dbReference type="Proteomes" id="UP001589646">
    <property type="component" value="Unassembled WGS sequence"/>
</dbReference>
<reference evidence="2 3" key="1">
    <citation type="submission" date="2024-09" db="EMBL/GenBank/DDBJ databases">
        <authorList>
            <person name="Sun Q."/>
            <person name="Mori K."/>
        </authorList>
    </citation>
    <scope>NUCLEOTIDE SEQUENCE [LARGE SCALE GENOMIC DNA]</scope>
    <source>
        <strain evidence="2 3">JCM 3323</strain>
    </source>
</reference>
<sequence>MSGASPAARPKVLVVGMDGLRFDRIAAVGAPVLLELMSSGACGTGLLPYGEAATPRTESPGEVVPSRTSQDAPPGGGALAATILGAAATGERAGIVARTDSGPGWSSIATGVWPDKHGVVDNGFVAADFSKYPDFLVRAKAARPDLSTYAIFSWAALAEHGAFGAAIDERVVLDGYADTFAACDLLVADLAERHLAEQDPDLAFVYFGDTDEVAHRLGPLCQEYADALLLQDAFLGRLLAAVRGRPSYARERWTVLVTTDHGHLDEGGHGGVTDEERATFVIMSELDRPTPPLRAPRLVDLAPTALSRVGVAIDPAWGLDGRPLD</sequence>
<accession>A0ABV5PVR4</accession>
<dbReference type="SUPFAM" id="SSF53649">
    <property type="entry name" value="Alkaline phosphatase-like"/>
    <property type="match status" value="2"/>
</dbReference>
<evidence type="ECO:0000313" key="2">
    <source>
        <dbReference type="EMBL" id="MFB9527314.1"/>
    </source>
</evidence>
<dbReference type="PANTHER" id="PTHR10151">
    <property type="entry name" value="ECTONUCLEOTIDE PYROPHOSPHATASE/PHOSPHODIESTERASE"/>
    <property type="match status" value="1"/>
</dbReference>
<feature type="region of interest" description="Disordered" evidence="1">
    <location>
        <begin position="51"/>
        <end position="75"/>
    </location>
</feature>
<evidence type="ECO:0000313" key="3">
    <source>
        <dbReference type="Proteomes" id="UP001589646"/>
    </source>
</evidence>
<dbReference type="InterPro" id="IPR002591">
    <property type="entry name" value="Phosphodiest/P_Trfase"/>
</dbReference>
<dbReference type="Gene3D" id="3.40.720.10">
    <property type="entry name" value="Alkaline Phosphatase, subunit A"/>
    <property type="match status" value="1"/>
</dbReference>
<dbReference type="RefSeq" id="WP_346119078.1">
    <property type="nucleotide sequence ID" value="NZ_BAAAXC010000006.1"/>
</dbReference>
<name>A0ABV5PVR4_9ACTN</name>